<proteinExistence type="predicted"/>
<evidence type="ECO:0000256" key="1">
    <source>
        <dbReference type="ARBA" id="ARBA00004651"/>
    </source>
</evidence>
<feature type="transmembrane region" description="Helical" evidence="11">
    <location>
        <begin position="674"/>
        <end position="697"/>
    </location>
</feature>
<dbReference type="Pfam" id="PF03142">
    <property type="entry name" value="Chitin_synth_2"/>
    <property type="match status" value="1"/>
</dbReference>
<keyword evidence="4" id="KW-0328">Glycosyltransferase</keyword>
<dbReference type="PANTHER" id="PTHR22914:SF16">
    <property type="entry name" value="CHITIN SYNTHASE 3"/>
    <property type="match status" value="1"/>
</dbReference>
<feature type="compositionally biased region" description="Polar residues" evidence="10">
    <location>
        <begin position="301"/>
        <end position="317"/>
    </location>
</feature>
<dbReference type="PANTHER" id="PTHR22914">
    <property type="entry name" value="CHITIN SYNTHASE"/>
    <property type="match status" value="1"/>
</dbReference>
<evidence type="ECO:0000256" key="9">
    <source>
        <dbReference type="ARBA" id="ARBA00023180"/>
    </source>
</evidence>
<keyword evidence="8 11" id="KW-0472">Membrane</keyword>
<feature type="region of interest" description="Disordered" evidence="10">
    <location>
        <begin position="301"/>
        <end position="320"/>
    </location>
</feature>
<comment type="caution">
    <text evidence="12">The sequence shown here is derived from an EMBL/GenBank/DDBJ whole genome shotgun (WGS) entry which is preliminary data.</text>
</comment>
<dbReference type="InterPro" id="IPR029044">
    <property type="entry name" value="Nucleotide-diphossugar_trans"/>
</dbReference>
<dbReference type="GO" id="GO:0005886">
    <property type="term" value="C:plasma membrane"/>
    <property type="evidence" value="ECO:0007669"/>
    <property type="project" value="UniProtKB-SubCell"/>
</dbReference>
<reference evidence="12 13" key="1">
    <citation type="submission" date="2017-12" db="EMBL/GenBank/DDBJ databases">
        <authorList>
            <person name="Pombert J.-F."/>
            <person name="Haag K.L."/>
            <person name="Ebert D."/>
        </authorList>
    </citation>
    <scope>NUCLEOTIDE SEQUENCE [LARGE SCALE GENOMIC DNA]</scope>
    <source>
        <strain evidence="12">FI-OER-3-3</strain>
    </source>
</reference>
<dbReference type="EC" id="2.4.1.16" evidence="2"/>
<accession>A0A4Q9LDD8</accession>
<dbReference type="AlphaFoldDB" id="A0A4Q9LDD8"/>
<dbReference type="VEuPathDB" id="MicrosporidiaDB:CWI37_0056p0020"/>
<dbReference type="SUPFAM" id="SSF53448">
    <property type="entry name" value="Nucleotide-diphospho-sugar transferases"/>
    <property type="match status" value="1"/>
</dbReference>
<feature type="transmembrane region" description="Helical" evidence="11">
    <location>
        <begin position="67"/>
        <end position="87"/>
    </location>
</feature>
<keyword evidence="9" id="KW-0325">Glycoprotein</keyword>
<evidence type="ECO:0000313" key="13">
    <source>
        <dbReference type="Proteomes" id="UP000292362"/>
    </source>
</evidence>
<keyword evidence="7 11" id="KW-1133">Transmembrane helix</keyword>
<protein>
    <recommendedName>
        <fullName evidence="2">chitin synthase</fullName>
        <ecNumber evidence="2">2.4.1.16</ecNumber>
    </recommendedName>
</protein>
<evidence type="ECO:0000313" key="12">
    <source>
        <dbReference type="EMBL" id="TBU05041.1"/>
    </source>
</evidence>
<comment type="subcellular location">
    <subcellularLocation>
        <location evidence="1">Cell membrane</location>
        <topology evidence="1">Multi-pass membrane protein</topology>
    </subcellularLocation>
</comment>
<keyword evidence="6 11" id="KW-0812">Transmembrane</keyword>
<gene>
    <name evidence="12" type="ORF">CWI37_0056p0020</name>
</gene>
<name>A0A4Q9LDD8_9MICR</name>
<feature type="transmembrane region" description="Helical" evidence="11">
    <location>
        <begin position="249"/>
        <end position="274"/>
    </location>
</feature>
<keyword evidence="5" id="KW-0808">Transferase</keyword>
<dbReference type="GO" id="GO:0004100">
    <property type="term" value="F:chitin synthase activity"/>
    <property type="evidence" value="ECO:0007669"/>
    <property type="project" value="UniProtKB-EC"/>
</dbReference>
<evidence type="ECO:0000256" key="11">
    <source>
        <dbReference type="SAM" id="Phobius"/>
    </source>
</evidence>
<sequence length="819" mass="93397">MSTPSQGEILRSVSRTFIKKDTKSQNNKKLTPWRIITYITTFFIPNCILRLFNMSNPAVQQAWREKVTLCFLIFLGCMLLGFITYLMNILICKNNNQYIYSNLENAKLDREVVFINGVLSYIDNNSVDVIPRTNITPFIKQNISKSCRNNVINLKNAILKKDNFSEIGPIHYTYKDVNSLGYIIIDDKVYDPGYCIDSTFNEFIEKYKGKSIMSDGIQGIDSEDLVCFKDTFYAGKVSSKTVGCIVSDIMLYISTVAIFGLIITRFVLATVYSWHIKRKARRHRVGECYCDTVSVSGNNRKITFPNPTSNPEANPNLTPDGRINESITGQHGNRTPLPCILLVTCYSEGREGLKSTLDSLCMQMYPYEYKLIVVIADGMIKGSENDKTTPEILLELIEVDNKYPIIPQDYIALADGNKRHNRAKVYPGKYKINNNVTNILLIVKCGNCSEDSGNRGKRDSQVILMSFYQKLLYNDRLSSLDFDIYRKMKYIMRIVNPEDFECILMVDADTIVESSALSYMVHFFLTDKKIMGMCGETKIMNKFESWVSMIQVFEYYISHHLSKSFESVFGGVTCLPGCFCMYRIKVNEKAGVIPILSNTFIVNAYSTYVAETLHLKNLLYLGEDRYLTTLLLKTFYKRKLVFIPQAKAETLVPGSFGVLLSQRRRWINSTIHNLFELVLVGKLCGTFCCSMQFVVVMELMGTLVLPAAIVFTGVLIASSILIKPEWIPLVMLGGILGLPAILILLTTREISYLFWIVVYIFSLPIWNFVLPVYAFWHFDDFSWGETRKVEGGNKHGETEGVFDSSRIMLKHLEDFEGNE</sequence>
<dbReference type="InterPro" id="IPR004835">
    <property type="entry name" value="Chitin_synth"/>
</dbReference>
<feature type="transmembrane region" description="Helical" evidence="11">
    <location>
        <begin position="752"/>
        <end position="778"/>
    </location>
</feature>
<evidence type="ECO:0000256" key="4">
    <source>
        <dbReference type="ARBA" id="ARBA00022676"/>
    </source>
</evidence>
<dbReference type="GO" id="GO:0006031">
    <property type="term" value="P:chitin biosynthetic process"/>
    <property type="evidence" value="ECO:0007669"/>
    <property type="project" value="TreeGrafter"/>
</dbReference>
<dbReference type="Gene3D" id="3.90.550.10">
    <property type="entry name" value="Spore Coat Polysaccharide Biosynthesis Protein SpsA, Chain A"/>
    <property type="match status" value="1"/>
</dbReference>
<evidence type="ECO:0000256" key="3">
    <source>
        <dbReference type="ARBA" id="ARBA00022475"/>
    </source>
</evidence>
<evidence type="ECO:0000256" key="7">
    <source>
        <dbReference type="ARBA" id="ARBA00022989"/>
    </source>
</evidence>
<feature type="transmembrane region" description="Helical" evidence="11">
    <location>
        <begin position="729"/>
        <end position="746"/>
    </location>
</feature>
<evidence type="ECO:0000256" key="5">
    <source>
        <dbReference type="ARBA" id="ARBA00022679"/>
    </source>
</evidence>
<evidence type="ECO:0000256" key="10">
    <source>
        <dbReference type="SAM" id="MobiDB-lite"/>
    </source>
</evidence>
<dbReference type="EMBL" id="PITJ01000056">
    <property type="protein sequence ID" value="TBU05041.1"/>
    <property type="molecule type" value="Genomic_DNA"/>
</dbReference>
<evidence type="ECO:0000256" key="6">
    <source>
        <dbReference type="ARBA" id="ARBA00022692"/>
    </source>
</evidence>
<feature type="transmembrane region" description="Helical" evidence="11">
    <location>
        <begin position="35"/>
        <end position="55"/>
    </location>
</feature>
<dbReference type="CDD" id="cd04190">
    <property type="entry name" value="Chitin_synth_C"/>
    <property type="match status" value="1"/>
</dbReference>
<evidence type="ECO:0000256" key="2">
    <source>
        <dbReference type="ARBA" id="ARBA00012543"/>
    </source>
</evidence>
<dbReference type="GO" id="GO:0030428">
    <property type="term" value="C:cell septum"/>
    <property type="evidence" value="ECO:0007669"/>
    <property type="project" value="TreeGrafter"/>
</dbReference>
<organism evidence="12 13">
    <name type="scientific">Hamiltosporidium tvaerminnensis</name>
    <dbReference type="NCBI Taxonomy" id="1176355"/>
    <lineage>
        <taxon>Eukaryota</taxon>
        <taxon>Fungi</taxon>
        <taxon>Fungi incertae sedis</taxon>
        <taxon>Microsporidia</taxon>
        <taxon>Dubosqiidae</taxon>
        <taxon>Hamiltosporidium</taxon>
    </lineage>
</organism>
<evidence type="ECO:0000256" key="8">
    <source>
        <dbReference type="ARBA" id="ARBA00023136"/>
    </source>
</evidence>
<feature type="transmembrane region" description="Helical" evidence="11">
    <location>
        <begin position="703"/>
        <end position="722"/>
    </location>
</feature>
<dbReference type="Proteomes" id="UP000292362">
    <property type="component" value="Unassembled WGS sequence"/>
</dbReference>
<keyword evidence="3" id="KW-1003">Cell membrane</keyword>